<feature type="coiled-coil region" evidence="10">
    <location>
        <begin position="162"/>
        <end position="189"/>
    </location>
</feature>
<keyword evidence="13" id="KW-1185">Reference proteome</keyword>
<dbReference type="NCBIfam" id="TIGR00634">
    <property type="entry name" value="recN"/>
    <property type="match status" value="1"/>
</dbReference>
<dbReference type="SUPFAM" id="SSF52540">
    <property type="entry name" value="P-loop containing nucleoside triphosphate hydrolases"/>
    <property type="match status" value="1"/>
</dbReference>
<dbReference type="AlphaFoldDB" id="A0A4R6U599"/>
<dbReference type="GO" id="GO:0009432">
    <property type="term" value="P:SOS response"/>
    <property type="evidence" value="ECO:0007669"/>
    <property type="project" value="TreeGrafter"/>
</dbReference>
<evidence type="ECO:0000256" key="10">
    <source>
        <dbReference type="SAM" id="Coils"/>
    </source>
</evidence>
<dbReference type="InterPro" id="IPR027417">
    <property type="entry name" value="P-loop_NTPase"/>
</dbReference>
<dbReference type="GO" id="GO:0006281">
    <property type="term" value="P:DNA repair"/>
    <property type="evidence" value="ECO:0007669"/>
    <property type="project" value="UniProtKB-KW"/>
</dbReference>
<dbReference type="OrthoDB" id="9806954at2"/>
<dbReference type="GO" id="GO:0005524">
    <property type="term" value="F:ATP binding"/>
    <property type="evidence" value="ECO:0007669"/>
    <property type="project" value="UniProtKB-KW"/>
</dbReference>
<evidence type="ECO:0000256" key="5">
    <source>
        <dbReference type="ARBA" id="ARBA00022763"/>
    </source>
</evidence>
<accession>A0A4R6U599</accession>
<evidence type="ECO:0000256" key="2">
    <source>
        <dbReference type="ARBA" id="ARBA00009441"/>
    </source>
</evidence>
<evidence type="ECO:0000313" key="13">
    <source>
        <dbReference type="Proteomes" id="UP000295632"/>
    </source>
</evidence>
<dbReference type="PANTHER" id="PTHR11059:SF0">
    <property type="entry name" value="DNA REPAIR PROTEIN RECN"/>
    <property type="match status" value="1"/>
</dbReference>
<dbReference type="CDD" id="cd03241">
    <property type="entry name" value="ABC_RecN"/>
    <property type="match status" value="2"/>
</dbReference>
<reference evidence="12 13" key="1">
    <citation type="submission" date="2019-03" db="EMBL/GenBank/DDBJ databases">
        <title>Genomic Encyclopedia of Type Strains, Phase IV (KMG-IV): sequencing the most valuable type-strain genomes for metagenomic binning, comparative biology and taxonomic classification.</title>
        <authorList>
            <person name="Goeker M."/>
        </authorList>
    </citation>
    <scope>NUCLEOTIDE SEQUENCE [LARGE SCALE GENOMIC DNA]</scope>
    <source>
        <strain evidence="12 13">DSM 28697</strain>
    </source>
</reference>
<dbReference type="InterPro" id="IPR003395">
    <property type="entry name" value="RecF/RecN/SMC_N"/>
</dbReference>
<keyword evidence="7 9" id="KW-0234">DNA repair</keyword>
<name>A0A4R6U599_9BACI</name>
<organism evidence="12 13">
    <name type="scientific">Aureibacillus halotolerans</name>
    <dbReference type="NCBI Taxonomy" id="1508390"/>
    <lineage>
        <taxon>Bacteria</taxon>
        <taxon>Bacillati</taxon>
        <taxon>Bacillota</taxon>
        <taxon>Bacilli</taxon>
        <taxon>Bacillales</taxon>
        <taxon>Bacillaceae</taxon>
        <taxon>Aureibacillus</taxon>
    </lineage>
</organism>
<dbReference type="GO" id="GO:0043590">
    <property type="term" value="C:bacterial nucleoid"/>
    <property type="evidence" value="ECO:0007669"/>
    <property type="project" value="TreeGrafter"/>
</dbReference>
<evidence type="ECO:0000256" key="4">
    <source>
        <dbReference type="ARBA" id="ARBA00022741"/>
    </source>
</evidence>
<dbReference type="FunFam" id="3.40.50.300:FF:000319">
    <property type="entry name" value="DNA repair protein RecN"/>
    <property type="match status" value="1"/>
</dbReference>
<dbReference type="Pfam" id="PF02463">
    <property type="entry name" value="SMC_N"/>
    <property type="match status" value="1"/>
</dbReference>
<evidence type="ECO:0000256" key="6">
    <source>
        <dbReference type="ARBA" id="ARBA00022840"/>
    </source>
</evidence>
<proteinExistence type="inferred from homology"/>
<dbReference type="RefSeq" id="WP_133579496.1">
    <property type="nucleotide sequence ID" value="NZ_SNYJ01000003.1"/>
</dbReference>
<evidence type="ECO:0000256" key="8">
    <source>
        <dbReference type="ARBA" id="ARBA00033408"/>
    </source>
</evidence>
<dbReference type="GO" id="GO:0006310">
    <property type="term" value="P:DNA recombination"/>
    <property type="evidence" value="ECO:0007669"/>
    <property type="project" value="InterPro"/>
</dbReference>
<keyword evidence="10" id="KW-0175">Coiled coil</keyword>
<gene>
    <name evidence="12" type="ORF">EV213_103217</name>
</gene>
<dbReference type="PIRSF" id="PIRSF003128">
    <property type="entry name" value="RecN"/>
    <property type="match status" value="1"/>
</dbReference>
<evidence type="ECO:0000256" key="9">
    <source>
        <dbReference type="PIRNR" id="PIRNR003128"/>
    </source>
</evidence>
<evidence type="ECO:0000256" key="7">
    <source>
        <dbReference type="ARBA" id="ARBA00023204"/>
    </source>
</evidence>
<evidence type="ECO:0000256" key="1">
    <source>
        <dbReference type="ARBA" id="ARBA00003618"/>
    </source>
</evidence>
<sequence length="561" mass="63540">MLSELRIKNFAIIEDLSLSFDEGLSVLTGETGAGKSIIIDAIYLLMGSRGSNEFVRHGSERAEIDGLFNFEDKSSVHKKLQSMGIDTEDGMVVLSRSISRKGKNVCRLNHKLVTLGMLREVGQHFIDIHGQHENQDLMKSERHLPLLDLYAGKKLAQPLNEYQRLFKAFKQLQHRYASLTNNEQEAAQRIDLLRFQLNDIQSAQLELGEGETLQAEKQQLGNYEKLYDALHLSYNALYGDQKGLDWVGMAMNQMETIAPLEDSYTKLHQTLAESFYAIEEASFTMRQFADQLEHDPDRLDHIERRLQEIAGLKRKYGSNEEEILKYASSLEEELDTLEHRDDHIAKTKNELEEVKKDLLLEAAQLTEIRQREAKLLEKAIHNELRAVYMDKTKFNIQWSSTDNPTEHGVDHVEFFISTNPGEPLKPLAKVASGGELSRMMLAIKSIFSTHQQKTAIVFDEVDTGVSGRVAQAMAEKIYSLSTHSQVLCISHLPQVAAMADHHLSIVKTSSKGRTSTSVEKLKMEDVQNEIARMIAGTEVTELTKKHATELIDLAMTYKKNA</sequence>
<protein>
    <recommendedName>
        <fullName evidence="3 9">DNA repair protein RecN</fullName>
    </recommendedName>
    <alternativeName>
        <fullName evidence="8 9">Recombination protein N</fullName>
    </alternativeName>
</protein>
<feature type="coiled-coil region" evidence="10">
    <location>
        <begin position="320"/>
        <end position="368"/>
    </location>
</feature>
<comment type="similarity">
    <text evidence="2 9">Belongs to the RecN family.</text>
</comment>
<comment type="caution">
    <text evidence="12">The sequence shown here is derived from an EMBL/GenBank/DDBJ whole genome shotgun (WGS) entry which is preliminary data.</text>
</comment>
<comment type="function">
    <text evidence="1 9">May be involved in recombinational repair of damaged DNA.</text>
</comment>
<dbReference type="Gene3D" id="3.40.50.300">
    <property type="entry name" value="P-loop containing nucleotide triphosphate hydrolases"/>
    <property type="match status" value="2"/>
</dbReference>
<evidence type="ECO:0000256" key="3">
    <source>
        <dbReference type="ARBA" id="ARBA00021315"/>
    </source>
</evidence>
<keyword evidence="5 9" id="KW-0227">DNA damage</keyword>
<evidence type="ECO:0000259" key="11">
    <source>
        <dbReference type="Pfam" id="PF02463"/>
    </source>
</evidence>
<dbReference type="InterPro" id="IPR004604">
    <property type="entry name" value="DNA_recomb/repair_RecN"/>
</dbReference>
<dbReference type="PANTHER" id="PTHR11059">
    <property type="entry name" value="DNA REPAIR PROTEIN RECN"/>
    <property type="match status" value="1"/>
</dbReference>
<dbReference type="FunFam" id="3.40.50.300:FF:000356">
    <property type="entry name" value="DNA repair protein RecN"/>
    <property type="match status" value="1"/>
</dbReference>
<dbReference type="EMBL" id="SNYJ01000003">
    <property type="protein sequence ID" value="TDQ41638.1"/>
    <property type="molecule type" value="Genomic_DNA"/>
</dbReference>
<dbReference type="Proteomes" id="UP000295632">
    <property type="component" value="Unassembled WGS sequence"/>
</dbReference>
<evidence type="ECO:0000313" key="12">
    <source>
        <dbReference type="EMBL" id="TDQ41638.1"/>
    </source>
</evidence>
<keyword evidence="6" id="KW-0067">ATP-binding</keyword>
<feature type="domain" description="RecF/RecN/SMC N-terminal" evidence="11">
    <location>
        <begin position="1"/>
        <end position="509"/>
    </location>
</feature>
<keyword evidence="4" id="KW-0547">Nucleotide-binding</keyword>